<reference evidence="2 3" key="1">
    <citation type="submission" date="2013-11" db="EMBL/GenBank/DDBJ databases">
        <title>The Genome Sequence of Phytophthora parasitica P1569.</title>
        <authorList>
            <consortium name="The Broad Institute Genomics Platform"/>
            <person name="Russ C."/>
            <person name="Tyler B."/>
            <person name="Panabieres F."/>
            <person name="Shan W."/>
            <person name="Tripathy S."/>
            <person name="Grunwald N."/>
            <person name="Machado M."/>
            <person name="Johnson C.S."/>
            <person name="Arredondo F."/>
            <person name="Hong C."/>
            <person name="Coffey M."/>
            <person name="Young S.K."/>
            <person name="Zeng Q."/>
            <person name="Gargeya S."/>
            <person name="Fitzgerald M."/>
            <person name="Abouelleil A."/>
            <person name="Alvarado L."/>
            <person name="Chapman S.B."/>
            <person name="Gainer-Dewar J."/>
            <person name="Goldberg J."/>
            <person name="Griggs A."/>
            <person name="Gujja S."/>
            <person name="Hansen M."/>
            <person name="Howarth C."/>
            <person name="Imamovic A."/>
            <person name="Ireland A."/>
            <person name="Larimer J."/>
            <person name="McCowan C."/>
            <person name="Murphy C."/>
            <person name="Pearson M."/>
            <person name="Poon T.W."/>
            <person name="Priest M."/>
            <person name="Roberts A."/>
            <person name="Saif S."/>
            <person name="Shea T."/>
            <person name="Sykes S."/>
            <person name="Wortman J."/>
            <person name="Nusbaum C."/>
            <person name="Birren B."/>
        </authorList>
    </citation>
    <scope>NUCLEOTIDE SEQUENCE [LARGE SCALE GENOMIC DNA]</scope>
    <source>
        <strain evidence="2 3">P1569</strain>
    </source>
</reference>
<evidence type="ECO:0000313" key="3">
    <source>
        <dbReference type="Proteomes" id="UP000018721"/>
    </source>
</evidence>
<evidence type="ECO:0000313" key="2">
    <source>
        <dbReference type="EMBL" id="ETI50634.1"/>
    </source>
</evidence>
<dbReference type="AlphaFoldDB" id="V9FGN4"/>
<dbReference type="Proteomes" id="UP000018721">
    <property type="component" value="Unassembled WGS sequence"/>
</dbReference>
<evidence type="ECO:0000256" key="1">
    <source>
        <dbReference type="SAM" id="MobiDB-lite"/>
    </source>
</evidence>
<dbReference type="EMBL" id="ANIZ01000983">
    <property type="protein sequence ID" value="ETI50634.1"/>
    <property type="molecule type" value="Genomic_DNA"/>
</dbReference>
<accession>V9FGN4</accession>
<name>V9FGN4_PHYNI</name>
<dbReference type="HOGENOM" id="CLU_3336718_0_0_1"/>
<gene>
    <name evidence="2" type="ORF">F443_05792</name>
</gene>
<protein>
    <submittedName>
        <fullName evidence="2">Uncharacterized protein</fullName>
    </submittedName>
</protein>
<organism evidence="2 3">
    <name type="scientific">Phytophthora nicotianae P1569</name>
    <dbReference type="NCBI Taxonomy" id="1317065"/>
    <lineage>
        <taxon>Eukaryota</taxon>
        <taxon>Sar</taxon>
        <taxon>Stramenopiles</taxon>
        <taxon>Oomycota</taxon>
        <taxon>Peronosporomycetes</taxon>
        <taxon>Peronosporales</taxon>
        <taxon>Peronosporaceae</taxon>
        <taxon>Phytophthora</taxon>
    </lineage>
</organism>
<keyword evidence="3" id="KW-1185">Reference proteome</keyword>
<feature type="region of interest" description="Disordered" evidence="1">
    <location>
        <begin position="1"/>
        <end position="25"/>
    </location>
</feature>
<sequence length="38" mass="4199">MRSTRGVNEQLKAPQSDDPGYLAIHESNSSSIPCCKFM</sequence>
<comment type="caution">
    <text evidence="2">The sequence shown here is derived from an EMBL/GenBank/DDBJ whole genome shotgun (WGS) entry which is preliminary data.</text>
</comment>
<proteinExistence type="predicted"/>